<dbReference type="InterPro" id="IPR050499">
    <property type="entry name" value="PEP-utilizing_PTS_enzyme"/>
</dbReference>
<keyword evidence="13 16" id="KW-0418">Kinase</keyword>
<comment type="similarity">
    <text evidence="4 16">Belongs to the PEP-utilizing enzyme family.</text>
</comment>
<dbReference type="InterPro" id="IPR024692">
    <property type="entry name" value="PTS_EI"/>
</dbReference>
<dbReference type="InterPro" id="IPR008279">
    <property type="entry name" value="PEP-util_enz_mobile_dom"/>
</dbReference>
<evidence type="ECO:0000256" key="14">
    <source>
        <dbReference type="ARBA" id="ARBA00022842"/>
    </source>
</evidence>
<feature type="compositionally biased region" description="Basic and acidic residues" evidence="20">
    <location>
        <begin position="277"/>
        <end position="299"/>
    </location>
</feature>
<evidence type="ECO:0000256" key="3">
    <source>
        <dbReference type="ARBA" id="ARBA00004496"/>
    </source>
</evidence>
<feature type="domain" description="Phosphotransferase system enzyme I N-terminal" evidence="23">
    <location>
        <begin position="25"/>
        <end position="156"/>
    </location>
</feature>
<evidence type="ECO:0000256" key="18">
    <source>
        <dbReference type="PIRSR" id="PIRSR000732-2"/>
    </source>
</evidence>
<feature type="binding site" evidence="18">
    <location>
        <position position="518"/>
    </location>
    <ligand>
        <name>phosphoenolpyruvate</name>
        <dbReference type="ChEBI" id="CHEBI:58702"/>
    </ligand>
</feature>
<dbReference type="GO" id="GO:0008965">
    <property type="term" value="F:phosphoenolpyruvate-protein phosphotransferase activity"/>
    <property type="evidence" value="ECO:0007669"/>
    <property type="project" value="UniProtKB-EC"/>
</dbReference>
<dbReference type="NCBIfam" id="TIGR01417">
    <property type="entry name" value="PTS_I_fam"/>
    <property type="match status" value="1"/>
</dbReference>
<evidence type="ECO:0000259" key="21">
    <source>
        <dbReference type="Pfam" id="PF00391"/>
    </source>
</evidence>
<dbReference type="InterPro" id="IPR018274">
    <property type="entry name" value="PEP_util_AS"/>
</dbReference>
<evidence type="ECO:0000313" key="24">
    <source>
        <dbReference type="EMBL" id="BBH92480.1"/>
    </source>
</evidence>
<comment type="subcellular location">
    <subcellularLocation>
        <location evidence="3 16">Cytoplasm</location>
    </subcellularLocation>
</comment>
<organism evidence="24">
    <name type="scientific">Thermogemmatispora argillosa</name>
    <dbReference type="NCBI Taxonomy" id="2045280"/>
    <lineage>
        <taxon>Bacteria</taxon>
        <taxon>Bacillati</taxon>
        <taxon>Chloroflexota</taxon>
        <taxon>Ktedonobacteria</taxon>
        <taxon>Thermogemmatisporales</taxon>
        <taxon>Thermogemmatisporaceae</taxon>
        <taxon>Thermogemmatispora</taxon>
    </lineage>
</organism>
<comment type="cofactor">
    <cofactor evidence="2 16 19">
        <name>Mg(2+)</name>
        <dbReference type="ChEBI" id="CHEBI:18420"/>
    </cofactor>
</comment>
<dbReference type="AlphaFoldDB" id="A0A455SXT6"/>
<evidence type="ECO:0000256" key="7">
    <source>
        <dbReference type="ARBA" id="ARBA00022448"/>
    </source>
</evidence>
<gene>
    <name evidence="24" type="ORF">KTA_06790</name>
</gene>
<dbReference type="PANTHER" id="PTHR46244:SF6">
    <property type="entry name" value="PHOSPHOENOLPYRUVATE-PROTEIN PHOSPHOTRANSFERASE"/>
    <property type="match status" value="1"/>
</dbReference>
<evidence type="ECO:0000256" key="17">
    <source>
        <dbReference type="PIRSR" id="PIRSR000732-1"/>
    </source>
</evidence>
<dbReference type="InterPro" id="IPR036618">
    <property type="entry name" value="PtsI_HPr-bd_sf"/>
</dbReference>
<dbReference type="SUPFAM" id="SSF47831">
    <property type="entry name" value="Enzyme I of the PEP:sugar phosphotransferase system HPr-binding (sub)domain"/>
    <property type="match status" value="1"/>
</dbReference>
<dbReference type="InterPro" id="IPR000121">
    <property type="entry name" value="PEP_util_C"/>
</dbReference>
<reference evidence="24" key="1">
    <citation type="submission" date="2018-12" db="EMBL/GenBank/DDBJ databases">
        <title>Novel natural products biosynthetic potential of the class Ktedonobacteria.</title>
        <authorList>
            <person name="Zheng Y."/>
            <person name="Saitou A."/>
            <person name="Wang C.M."/>
            <person name="Toyoda A."/>
            <person name="Minakuchi Y."/>
            <person name="Sekiguchi Y."/>
            <person name="Ueda K."/>
            <person name="Takano H."/>
            <person name="Sakai Y."/>
            <person name="Yokota A."/>
            <person name="Yabe S."/>
        </authorList>
    </citation>
    <scope>NUCLEOTIDE SEQUENCE</scope>
    <source>
        <strain evidence="24">A3-2</strain>
    </source>
</reference>
<evidence type="ECO:0000256" key="6">
    <source>
        <dbReference type="ARBA" id="ARBA00016544"/>
    </source>
</evidence>
<comment type="catalytic activity">
    <reaction evidence="1 16">
        <text>L-histidyl-[protein] + phosphoenolpyruvate = N(pros)-phospho-L-histidyl-[protein] + pyruvate</text>
        <dbReference type="Rhea" id="RHEA:23880"/>
        <dbReference type="Rhea" id="RHEA-COMP:9745"/>
        <dbReference type="Rhea" id="RHEA-COMP:9746"/>
        <dbReference type="ChEBI" id="CHEBI:15361"/>
        <dbReference type="ChEBI" id="CHEBI:29979"/>
        <dbReference type="ChEBI" id="CHEBI:58702"/>
        <dbReference type="ChEBI" id="CHEBI:64837"/>
        <dbReference type="EC" id="2.7.3.9"/>
    </reaction>
</comment>
<feature type="compositionally biased region" description="Polar residues" evidence="20">
    <location>
        <begin position="1"/>
        <end position="12"/>
    </location>
</feature>
<dbReference type="EC" id="2.7.3.9" evidence="5 16"/>
<evidence type="ECO:0000256" key="10">
    <source>
        <dbReference type="ARBA" id="ARBA00022679"/>
    </source>
</evidence>
<feature type="active site" description="Tele-phosphohistidine intermediate" evidence="17">
    <location>
        <position position="226"/>
    </location>
</feature>
<feature type="region of interest" description="Disordered" evidence="20">
    <location>
        <begin position="1"/>
        <end position="21"/>
    </location>
</feature>
<dbReference type="InterPro" id="IPR006318">
    <property type="entry name" value="PTS_EI-like"/>
</dbReference>
<feature type="binding site" evidence="18">
    <location>
        <position position="338"/>
    </location>
    <ligand>
        <name>phosphoenolpyruvate</name>
        <dbReference type="ChEBI" id="CHEBI:58702"/>
    </ligand>
</feature>
<keyword evidence="9 16" id="KW-0762">Sugar transport</keyword>
<dbReference type="SUPFAM" id="SSF52009">
    <property type="entry name" value="Phosphohistidine domain"/>
    <property type="match status" value="1"/>
</dbReference>
<evidence type="ECO:0000256" key="2">
    <source>
        <dbReference type="ARBA" id="ARBA00001946"/>
    </source>
</evidence>
<accession>A0A455SXT6</accession>
<protein>
    <recommendedName>
        <fullName evidence="6 16">Phosphoenolpyruvate-protein phosphotransferase</fullName>
        <ecNumber evidence="5 16">2.7.3.9</ecNumber>
    </recommendedName>
    <alternativeName>
        <fullName evidence="15 16">Phosphotransferase system, enzyme I</fullName>
    </alternativeName>
</protein>
<evidence type="ECO:0000256" key="9">
    <source>
        <dbReference type="ARBA" id="ARBA00022597"/>
    </source>
</evidence>
<name>A0A455SXT6_9CHLR</name>
<dbReference type="InterPro" id="IPR040442">
    <property type="entry name" value="Pyrv_kinase-like_dom_sf"/>
</dbReference>
<dbReference type="GO" id="GO:0016301">
    <property type="term" value="F:kinase activity"/>
    <property type="evidence" value="ECO:0007669"/>
    <property type="project" value="UniProtKB-KW"/>
</dbReference>
<dbReference type="Pfam" id="PF02896">
    <property type="entry name" value="PEP-utilizers_C"/>
    <property type="match status" value="1"/>
</dbReference>
<dbReference type="PROSITE" id="PS00742">
    <property type="entry name" value="PEP_ENZYMES_2"/>
    <property type="match status" value="1"/>
</dbReference>
<comment type="function">
    <text evidence="16">General (non sugar-specific) component of the phosphoenolpyruvate-dependent sugar phosphotransferase system (sugar PTS). This major carbohydrate active-transport system catalyzes the phosphorylation of incoming sugar substrates concomitantly with their translocation across the cell membrane. Enzyme I transfers the phosphoryl group from phosphoenolpyruvate (PEP) to the phosphoryl carrier protein (HPr).</text>
</comment>
<dbReference type="GO" id="GO:0005737">
    <property type="term" value="C:cytoplasm"/>
    <property type="evidence" value="ECO:0007669"/>
    <property type="project" value="UniProtKB-SubCell"/>
</dbReference>
<feature type="binding site" evidence="19">
    <location>
        <position position="484"/>
    </location>
    <ligand>
        <name>Mg(2+)</name>
        <dbReference type="ChEBI" id="CHEBI:18420"/>
    </ligand>
</feature>
<dbReference type="SUPFAM" id="SSF51621">
    <property type="entry name" value="Phosphoenolpyruvate/pyruvate domain"/>
    <property type="match status" value="1"/>
</dbReference>
<dbReference type="Pfam" id="PF00391">
    <property type="entry name" value="PEP-utilizers"/>
    <property type="match status" value="1"/>
</dbReference>
<dbReference type="PRINTS" id="PR01736">
    <property type="entry name" value="PHPHTRNFRASE"/>
</dbReference>
<dbReference type="Pfam" id="PF05524">
    <property type="entry name" value="PEP-utilisers_N"/>
    <property type="match status" value="1"/>
</dbReference>
<evidence type="ECO:0000256" key="8">
    <source>
        <dbReference type="ARBA" id="ARBA00022490"/>
    </source>
</evidence>
<dbReference type="PANTHER" id="PTHR46244">
    <property type="entry name" value="PHOSPHOENOLPYRUVATE-PROTEIN PHOSPHOTRANSFERASE"/>
    <property type="match status" value="1"/>
</dbReference>
<keyword evidence="10 16" id="KW-0808">Transferase</keyword>
<sequence>MSEYQQRSQAPTSAPSSSPLPLRLVPLSPGLAMGPVWLYRSPALQEQSQSQSATKTAGSKLTPDQIAEEQQRLRAAVEQAVTELQALTAQVARTVGKEEAAIFEAHQLILQDPEILDAALERISQQGLSAEQALREVAEENAQVLAALDDELLAARASDVRDATGRVLRLLSGPRATSGASLLPQADSVREPVILVADDLTPSDTATLDPKLVAGICTVFGGPTTHAAIIARSLEIPAVSGLAPELFEQLTPGQRIALDGGRGLLYLKLTPEQERELKQNIQRQQHERAQRNQQREHWRGRPGATADGIPVAIFANVGDEEGAGQAAALGAEGIGLLRTEFLFSGRPQFPDEREQEAAYVRLFQAFAAGQPAGKTIIARTLDAGADKPFPALEALIGAWREANPALGLRGARIHLLHEELLRQQLRALLRAAQATGVTLHIMFPMIATVEEVRRLRAVTEATLTELERQGLRLEPKPAVGIMIETPAAALMADVLAREVDFFSIGTNDLYQYVMAVDRTNGRVASLFGRLEPAVWRAIAQIARAGQQYGRLVAVCGELAGDPVLGPLLVGLGVRELSMNPPALLAVKERLARQPLAYWQAQAQRLLQAETASELQHMLESIA</sequence>
<dbReference type="InterPro" id="IPR015813">
    <property type="entry name" value="Pyrv/PenolPyrv_kinase-like_dom"/>
</dbReference>
<evidence type="ECO:0000256" key="4">
    <source>
        <dbReference type="ARBA" id="ARBA00007837"/>
    </source>
</evidence>
<feature type="domain" description="PEP-utilising enzyme mobile" evidence="21">
    <location>
        <begin position="190"/>
        <end position="263"/>
    </location>
</feature>
<feature type="domain" description="PEP-utilising enzyme C-terminal" evidence="22">
    <location>
        <begin position="294"/>
        <end position="592"/>
    </location>
</feature>
<feature type="binding site" evidence="18">
    <location>
        <position position="379"/>
    </location>
    <ligand>
        <name>phosphoenolpyruvate</name>
        <dbReference type="ChEBI" id="CHEBI:58702"/>
    </ligand>
</feature>
<keyword evidence="24" id="KW-0670">Pyruvate</keyword>
<keyword evidence="14 16" id="KW-0460">Magnesium</keyword>
<dbReference type="Gene3D" id="3.50.30.10">
    <property type="entry name" value="Phosphohistidine domain"/>
    <property type="match status" value="1"/>
</dbReference>
<keyword evidence="12 16" id="KW-0479">Metal-binding</keyword>
<dbReference type="EMBL" id="AP019377">
    <property type="protein sequence ID" value="BBH92480.1"/>
    <property type="molecule type" value="Genomic_DNA"/>
</dbReference>
<dbReference type="InterPro" id="IPR008731">
    <property type="entry name" value="PTS_EIN"/>
</dbReference>
<evidence type="ECO:0000259" key="23">
    <source>
        <dbReference type="Pfam" id="PF05524"/>
    </source>
</evidence>
<dbReference type="GO" id="GO:0046872">
    <property type="term" value="F:metal ion binding"/>
    <property type="evidence" value="ECO:0007669"/>
    <property type="project" value="UniProtKB-KW"/>
</dbReference>
<keyword evidence="11 16" id="KW-0598">Phosphotransferase system</keyword>
<evidence type="ECO:0000256" key="13">
    <source>
        <dbReference type="ARBA" id="ARBA00022777"/>
    </source>
</evidence>
<evidence type="ECO:0000256" key="5">
    <source>
        <dbReference type="ARBA" id="ARBA00012232"/>
    </source>
</evidence>
<feature type="binding site" evidence="19">
    <location>
        <position position="508"/>
    </location>
    <ligand>
        <name>Mg(2+)</name>
        <dbReference type="ChEBI" id="CHEBI:18420"/>
    </ligand>
</feature>
<dbReference type="PROSITE" id="PS00370">
    <property type="entry name" value="PEP_ENZYMES_PHOS_SITE"/>
    <property type="match status" value="1"/>
</dbReference>
<evidence type="ECO:0000256" key="20">
    <source>
        <dbReference type="SAM" id="MobiDB-lite"/>
    </source>
</evidence>
<evidence type="ECO:0000259" key="22">
    <source>
        <dbReference type="Pfam" id="PF02896"/>
    </source>
</evidence>
<evidence type="ECO:0000256" key="11">
    <source>
        <dbReference type="ARBA" id="ARBA00022683"/>
    </source>
</evidence>
<dbReference type="Gene3D" id="3.20.20.60">
    <property type="entry name" value="Phosphoenolpyruvate-binding domains"/>
    <property type="match status" value="1"/>
</dbReference>
<evidence type="ECO:0000256" key="19">
    <source>
        <dbReference type="PIRSR" id="PIRSR000732-3"/>
    </source>
</evidence>
<dbReference type="InterPro" id="IPR023151">
    <property type="entry name" value="PEP_util_CS"/>
</dbReference>
<feature type="active site" description="Proton donor" evidence="17">
    <location>
        <position position="555"/>
    </location>
</feature>
<evidence type="ECO:0000256" key="16">
    <source>
        <dbReference type="PIRNR" id="PIRNR000732"/>
    </source>
</evidence>
<proteinExistence type="inferred from homology"/>
<feature type="binding site" evidence="18">
    <location>
        <begin position="507"/>
        <end position="508"/>
    </location>
    <ligand>
        <name>phosphoenolpyruvate</name>
        <dbReference type="ChEBI" id="CHEBI:58702"/>
    </ligand>
</feature>
<dbReference type="GO" id="GO:0009401">
    <property type="term" value="P:phosphoenolpyruvate-dependent sugar phosphotransferase system"/>
    <property type="evidence" value="ECO:0007669"/>
    <property type="project" value="UniProtKB-KW"/>
</dbReference>
<feature type="region of interest" description="Disordered" evidence="20">
    <location>
        <begin position="277"/>
        <end position="303"/>
    </location>
</feature>
<evidence type="ECO:0000256" key="1">
    <source>
        <dbReference type="ARBA" id="ARBA00000683"/>
    </source>
</evidence>
<evidence type="ECO:0000256" key="15">
    <source>
        <dbReference type="ARBA" id="ARBA00033235"/>
    </source>
</evidence>
<keyword evidence="7 16" id="KW-0813">Transport</keyword>
<dbReference type="InterPro" id="IPR036637">
    <property type="entry name" value="Phosphohistidine_dom_sf"/>
</dbReference>
<keyword evidence="8 16" id="KW-0963">Cytoplasm</keyword>
<evidence type="ECO:0000256" key="12">
    <source>
        <dbReference type="ARBA" id="ARBA00022723"/>
    </source>
</evidence>
<dbReference type="PIRSF" id="PIRSF000732">
    <property type="entry name" value="PTS_enzyme_I"/>
    <property type="match status" value="1"/>
</dbReference>
<dbReference type="Gene3D" id="1.10.274.10">
    <property type="entry name" value="PtsI, HPr-binding domain"/>
    <property type="match status" value="1"/>
</dbReference>